<dbReference type="Proteomes" id="UP000001409">
    <property type="component" value="Chromosome"/>
</dbReference>
<dbReference type="Pfam" id="PF06271">
    <property type="entry name" value="RDD"/>
    <property type="match status" value="1"/>
</dbReference>
<feature type="transmembrane region" description="Helical" evidence="7">
    <location>
        <begin position="123"/>
        <end position="143"/>
    </location>
</feature>
<name>Q8FNP1_COREF</name>
<dbReference type="HOGENOM" id="CLU_110186_0_0_11"/>
<dbReference type="InterPro" id="IPR051791">
    <property type="entry name" value="Pra-immunoreactive"/>
</dbReference>
<dbReference type="AlphaFoldDB" id="Q8FNP1"/>
<dbReference type="GO" id="GO:0005886">
    <property type="term" value="C:plasma membrane"/>
    <property type="evidence" value="ECO:0007669"/>
    <property type="project" value="UniProtKB-SubCell"/>
</dbReference>
<keyword evidence="5 7" id="KW-0472">Membrane</keyword>
<dbReference type="InterPro" id="IPR010432">
    <property type="entry name" value="RDD"/>
</dbReference>
<dbReference type="EMBL" id="BA000035">
    <property type="protein sequence ID" value="BAC18913.1"/>
    <property type="molecule type" value="Genomic_DNA"/>
</dbReference>
<dbReference type="STRING" id="196164.gene:10742531"/>
<keyword evidence="2" id="KW-1003">Cell membrane</keyword>
<evidence type="ECO:0000256" key="2">
    <source>
        <dbReference type="ARBA" id="ARBA00022475"/>
    </source>
</evidence>
<organism evidence="9 10">
    <name type="scientific">Corynebacterium efficiens (strain DSM 44549 / YS-314 / AJ 12310 / JCM 11189 / NBRC 100395)</name>
    <dbReference type="NCBI Taxonomy" id="196164"/>
    <lineage>
        <taxon>Bacteria</taxon>
        <taxon>Bacillati</taxon>
        <taxon>Actinomycetota</taxon>
        <taxon>Actinomycetes</taxon>
        <taxon>Mycobacteriales</taxon>
        <taxon>Corynebacteriaceae</taxon>
        <taxon>Corynebacterium</taxon>
    </lineage>
</organism>
<evidence type="ECO:0000256" key="6">
    <source>
        <dbReference type="SAM" id="MobiDB-lite"/>
    </source>
</evidence>
<evidence type="ECO:0000256" key="1">
    <source>
        <dbReference type="ARBA" id="ARBA00004651"/>
    </source>
</evidence>
<evidence type="ECO:0000256" key="5">
    <source>
        <dbReference type="ARBA" id="ARBA00023136"/>
    </source>
</evidence>
<evidence type="ECO:0000313" key="10">
    <source>
        <dbReference type="Proteomes" id="UP000001409"/>
    </source>
</evidence>
<dbReference type="eggNOG" id="COG1714">
    <property type="taxonomic scope" value="Bacteria"/>
</dbReference>
<reference evidence="9 10" key="1">
    <citation type="journal article" date="2003" name="Genome Res.">
        <title>Comparative complete genome sequence analysis of the amino acid replacements responsible for the thermostability of Corynebacterium efficiens.</title>
        <authorList>
            <person name="Nishio Y."/>
            <person name="Nakamura Y."/>
            <person name="Kawarabayasi Y."/>
            <person name="Usuda Y."/>
            <person name="Kimura E."/>
            <person name="Sugimoto S."/>
            <person name="Matsui K."/>
            <person name="Yamagishi A."/>
            <person name="Kikuchi H."/>
            <person name="Ikeo K."/>
            <person name="Gojobori T."/>
        </authorList>
    </citation>
    <scope>NUCLEOTIDE SEQUENCE [LARGE SCALE GENOMIC DNA]</scope>
    <source>
        <strain evidence="10">DSM 44549 / YS-314 / AJ 12310 / JCM 11189 / NBRC 100395</strain>
    </source>
</reference>
<evidence type="ECO:0000313" key="9">
    <source>
        <dbReference type="EMBL" id="BAC18913.1"/>
    </source>
</evidence>
<accession>Q8FNP1</accession>
<dbReference type="PANTHER" id="PTHR36115">
    <property type="entry name" value="PROLINE-RICH ANTIGEN HOMOLOG-RELATED"/>
    <property type="match status" value="1"/>
</dbReference>
<comment type="subcellular location">
    <subcellularLocation>
        <location evidence="1">Cell membrane</location>
        <topology evidence="1">Multi-pass membrane protein</topology>
    </subcellularLocation>
</comment>
<evidence type="ECO:0000259" key="8">
    <source>
        <dbReference type="Pfam" id="PF06271"/>
    </source>
</evidence>
<keyword evidence="3 7" id="KW-0812">Transmembrane</keyword>
<feature type="transmembrane region" description="Helical" evidence="7">
    <location>
        <begin position="55"/>
        <end position="76"/>
    </location>
</feature>
<keyword evidence="10" id="KW-1185">Reference proteome</keyword>
<dbReference type="PIRSF" id="PIRSF021697">
    <property type="entry name" value="UCP021697"/>
    <property type="match status" value="1"/>
</dbReference>
<feature type="domain" description="RDD" evidence="8">
    <location>
        <begin position="50"/>
        <end position="156"/>
    </location>
</feature>
<dbReference type="PANTHER" id="PTHR36115:SF6">
    <property type="entry name" value="PROLINE-RICH ANTIGEN HOMOLOG"/>
    <property type="match status" value="1"/>
</dbReference>
<feature type="region of interest" description="Disordered" evidence="6">
    <location>
        <begin position="1"/>
        <end position="38"/>
    </location>
</feature>
<keyword evidence="4 7" id="KW-1133">Transmembrane helix</keyword>
<feature type="transmembrane region" description="Helical" evidence="7">
    <location>
        <begin position="82"/>
        <end position="102"/>
    </location>
</feature>
<dbReference type="InterPro" id="IPR016795">
    <property type="entry name" value="UCP021697"/>
</dbReference>
<dbReference type="KEGG" id="cef:CE2103"/>
<feature type="compositionally biased region" description="Basic residues" evidence="6">
    <location>
        <begin position="1"/>
        <end position="12"/>
    </location>
</feature>
<evidence type="ECO:0000256" key="4">
    <source>
        <dbReference type="ARBA" id="ARBA00022989"/>
    </source>
</evidence>
<sequence length="163" mass="17648">MAKFKTMAKPRRSWLDGPEIPADFDDPDAPGRWPGEKLGLPESGPGSLVSVARRIGGVCIDWIISWIIAIVLTNFTDALGDVATSTLIIFVLMGWLTGWIFARTPGHAMLGMGLARIDAEERVGWWRALVRSLLTILILPAAMVDSDGRGLHDKATGTAVIRG</sequence>
<evidence type="ECO:0000256" key="7">
    <source>
        <dbReference type="SAM" id="Phobius"/>
    </source>
</evidence>
<protein>
    <recommendedName>
        <fullName evidence="8">RDD domain-containing protein</fullName>
    </recommendedName>
</protein>
<evidence type="ECO:0000256" key="3">
    <source>
        <dbReference type="ARBA" id="ARBA00022692"/>
    </source>
</evidence>
<proteinExistence type="predicted"/>